<comment type="caution">
    <text evidence="2">The sequence shown here is derived from an EMBL/GenBank/DDBJ whole genome shotgun (WGS) entry which is preliminary data.</text>
</comment>
<keyword evidence="3" id="KW-1185">Reference proteome</keyword>
<accession>A0AAD6GJE0</accession>
<evidence type="ECO:0000313" key="3">
    <source>
        <dbReference type="Proteomes" id="UP001220324"/>
    </source>
</evidence>
<sequence length="171" mass="19379">MPSPPQTPDVDEMPQIPRSTSPFDVSGFTYVPRPTDTDSLLHFEPSEAYASLIGEIKAIKFNDSQRHLLRTINRLYGLHAAGRACYVIDARLERHCPDHLLEKAAALRILSMDENLTVDSDTRIRGLLDMCAFLYFAPLIKHDLDQLPDSPQKDILQRLHFEICPGGHMKQ</sequence>
<dbReference type="AlphaFoldDB" id="A0AAD6GJE0"/>
<dbReference type="Proteomes" id="UP001220324">
    <property type="component" value="Unassembled WGS sequence"/>
</dbReference>
<name>A0AAD6GJE0_9EURO</name>
<proteinExistence type="predicted"/>
<evidence type="ECO:0000313" key="2">
    <source>
        <dbReference type="EMBL" id="KAJ5553734.1"/>
    </source>
</evidence>
<protein>
    <submittedName>
        <fullName evidence="2">Uncharacterized protein</fullName>
    </submittedName>
</protein>
<gene>
    <name evidence="2" type="ORF">N7494_003112</name>
</gene>
<organism evidence="2 3">
    <name type="scientific">Penicillium frequentans</name>
    <dbReference type="NCBI Taxonomy" id="3151616"/>
    <lineage>
        <taxon>Eukaryota</taxon>
        <taxon>Fungi</taxon>
        <taxon>Dikarya</taxon>
        <taxon>Ascomycota</taxon>
        <taxon>Pezizomycotina</taxon>
        <taxon>Eurotiomycetes</taxon>
        <taxon>Eurotiomycetidae</taxon>
        <taxon>Eurotiales</taxon>
        <taxon>Aspergillaceae</taxon>
        <taxon>Penicillium</taxon>
    </lineage>
</organism>
<feature type="region of interest" description="Disordered" evidence="1">
    <location>
        <begin position="1"/>
        <end position="28"/>
    </location>
</feature>
<dbReference type="EMBL" id="JAQIZZ010000002">
    <property type="protein sequence ID" value="KAJ5553734.1"/>
    <property type="molecule type" value="Genomic_DNA"/>
</dbReference>
<reference evidence="2 3" key="1">
    <citation type="journal article" date="2023" name="IMA Fungus">
        <title>Comparative genomic study of the Penicillium genus elucidates a diverse pangenome and 15 lateral gene transfer events.</title>
        <authorList>
            <person name="Petersen C."/>
            <person name="Sorensen T."/>
            <person name="Nielsen M.R."/>
            <person name="Sondergaard T.E."/>
            <person name="Sorensen J.L."/>
            <person name="Fitzpatrick D.A."/>
            <person name="Frisvad J.C."/>
            <person name="Nielsen K.L."/>
        </authorList>
    </citation>
    <scope>NUCLEOTIDE SEQUENCE [LARGE SCALE GENOMIC DNA]</scope>
    <source>
        <strain evidence="2 3">IBT 35679</strain>
    </source>
</reference>
<evidence type="ECO:0000256" key="1">
    <source>
        <dbReference type="SAM" id="MobiDB-lite"/>
    </source>
</evidence>